<protein>
    <submittedName>
        <fullName evidence="2">Protein kinase-like (PK-like)</fullName>
    </submittedName>
</protein>
<feature type="domain" description="Protein kinase" evidence="1">
    <location>
        <begin position="1"/>
        <end position="210"/>
    </location>
</feature>
<dbReference type="EMBL" id="CP010415">
    <property type="protein sequence ID" value="AJE22725.1"/>
    <property type="molecule type" value="Genomic_DNA"/>
</dbReference>
<keyword evidence="2" id="KW-0808">Transferase</keyword>
<dbReference type="PROSITE" id="PS00109">
    <property type="entry name" value="PROTEIN_KINASE_TYR"/>
    <property type="match status" value="1"/>
</dbReference>
<dbReference type="KEGG" id="acx:Achr_33180"/>
<accession>A0A0C4WT13</accession>
<dbReference type="PROSITE" id="PS50011">
    <property type="entry name" value="PROTEIN_KINASE_DOM"/>
    <property type="match status" value="1"/>
</dbReference>
<dbReference type="GO" id="GO:0005524">
    <property type="term" value="F:ATP binding"/>
    <property type="evidence" value="ECO:0007669"/>
    <property type="project" value="InterPro"/>
</dbReference>
<keyword evidence="2" id="KW-0418">Kinase</keyword>
<dbReference type="GO" id="GO:0004672">
    <property type="term" value="F:protein kinase activity"/>
    <property type="evidence" value="ECO:0007669"/>
    <property type="project" value="InterPro"/>
</dbReference>
<organism evidence="2 3">
    <name type="scientific">Azotobacter chroococcum NCIMB 8003</name>
    <dbReference type="NCBI Taxonomy" id="1328314"/>
    <lineage>
        <taxon>Bacteria</taxon>
        <taxon>Pseudomonadati</taxon>
        <taxon>Pseudomonadota</taxon>
        <taxon>Gammaproteobacteria</taxon>
        <taxon>Pseudomonadales</taxon>
        <taxon>Pseudomonadaceae</taxon>
        <taxon>Azotobacter</taxon>
    </lineage>
</organism>
<dbReference type="SUPFAM" id="SSF56112">
    <property type="entry name" value="Protein kinase-like (PK-like)"/>
    <property type="match status" value="1"/>
</dbReference>
<name>A0A0C4WT13_9GAMM</name>
<dbReference type="Gene3D" id="1.10.510.10">
    <property type="entry name" value="Transferase(Phosphotransferase) domain 1"/>
    <property type="match status" value="1"/>
</dbReference>
<evidence type="ECO:0000259" key="1">
    <source>
        <dbReference type="PROSITE" id="PS50011"/>
    </source>
</evidence>
<proteinExistence type="predicted"/>
<evidence type="ECO:0000313" key="2">
    <source>
        <dbReference type="EMBL" id="AJE22725.1"/>
    </source>
</evidence>
<keyword evidence="3" id="KW-1185">Reference proteome</keyword>
<dbReference type="STRING" id="1328314.Achr_33180"/>
<dbReference type="AlphaFoldDB" id="A0A0C4WT13"/>
<gene>
    <name evidence="2" type="ORF">Achr_33180</name>
</gene>
<dbReference type="Proteomes" id="UP000068210">
    <property type="component" value="Chromosome"/>
</dbReference>
<dbReference type="InterPro" id="IPR008266">
    <property type="entry name" value="Tyr_kinase_AS"/>
</dbReference>
<sequence>MTNMHSEEASIQKGKGLFKADVVVSPFEDRMVVRKDYSRYRNTLLSPIASFIIGRETKLLQRVRDIPCCPDLVRVDDKFSFTMEYIDGKNVRESVRDGARIRFHDILKAINMLHRNDIIHNDLRGANILVDRQGGIFIVDFASAIVIPRPLRFLKTRLRCLDLASVLKIKKKLLNQPLTEKELKIMSGRKWLKAVQYVWKQQILRLFGRR</sequence>
<dbReference type="InterPro" id="IPR011009">
    <property type="entry name" value="Kinase-like_dom_sf"/>
</dbReference>
<dbReference type="InterPro" id="IPR000719">
    <property type="entry name" value="Prot_kinase_dom"/>
</dbReference>
<evidence type="ECO:0000313" key="3">
    <source>
        <dbReference type="Proteomes" id="UP000068210"/>
    </source>
</evidence>
<reference evidence="2 3" key="1">
    <citation type="journal article" date="2015" name="PLoS ONE">
        <title>Azotobacter Genomes: The Genome of Azotobacter chroococcum NCIMB 8003 (ATCC 4412).</title>
        <authorList>
            <person name="Robson R.L."/>
            <person name="Jones R."/>
            <person name="Robson R.M."/>
            <person name="Schwartz A."/>
            <person name="Richardson T.H."/>
        </authorList>
    </citation>
    <scope>NUCLEOTIDE SEQUENCE [LARGE SCALE GENOMIC DNA]</scope>
    <source>
        <strain evidence="2 3">NCIMB 8003</strain>
    </source>
</reference>
<dbReference type="HOGENOM" id="CLU_1266482_0_0_6"/>
<dbReference type="RefSeq" id="WP_039805929.1">
    <property type="nucleotide sequence ID" value="NZ_CP010415.1"/>
</dbReference>
<dbReference type="Pfam" id="PF00069">
    <property type="entry name" value="Pkinase"/>
    <property type="match status" value="1"/>
</dbReference>